<dbReference type="SUPFAM" id="SSF53756">
    <property type="entry name" value="UDP-Glycosyltransferase/glycogen phosphorylase"/>
    <property type="match status" value="1"/>
</dbReference>
<feature type="chain" id="PRO_5045008918" description="UDP-glucuronosyltransferase" evidence="5">
    <location>
        <begin position="18"/>
        <end position="512"/>
    </location>
</feature>
<reference evidence="7" key="1">
    <citation type="submission" date="2025-08" db="UniProtKB">
        <authorList>
            <consortium name="RefSeq"/>
        </authorList>
    </citation>
    <scope>IDENTIFICATION</scope>
    <source>
        <tissue evidence="7">Whole Larva</tissue>
    </source>
</reference>
<evidence type="ECO:0000256" key="5">
    <source>
        <dbReference type="RuleBase" id="RU362059"/>
    </source>
</evidence>
<comment type="catalytic activity">
    <reaction evidence="5">
        <text>glucuronate acceptor + UDP-alpha-D-glucuronate = acceptor beta-D-glucuronoside + UDP + H(+)</text>
        <dbReference type="Rhea" id="RHEA:21032"/>
        <dbReference type="ChEBI" id="CHEBI:15378"/>
        <dbReference type="ChEBI" id="CHEBI:58052"/>
        <dbReference type="ChEBI" id="CHEBI:58223"/>
        <dbReference type="ChEBI" id="CHEBI:132367"/>
        <dbReference type="ChEBI" id="CHEBI:132368"/>
        <dbReference type="EC" id="2.4.1.17"/>
    </reaction>
</comment>
<sequence length="512" mass="57468">MKKVGLFLLVLLAIGEGAKILAIIPFPSPSHQILASALLKELASRGHEVTMISPNPLKNPPKNYRDIVLDDIRAWKDKTMSVTMMQDIGKLEKMKIFYNAVRDAGRIVLTDPNLQSFLKEGQKFDLCIQMVGFMESLLPISHVVNATTIGFSIIGGMPGVNYHTGIPAQYSFVPNIFLPFNDEMGFFERLINTVVSLFGDFLLYTFFLPTQKSLAAEFFPTSPSIDELLEDVDLHLINSHFATETPRAYFPNMIQIGGFHLQEKQQLPEDIRSYMDASKNGVILFSLGSNLKSAELPKEKLEGIMNAFAKSKYDILWKFEGKLPSNMKNPKNVKISSWLPQKAVLAHPKTVAFITHGGMGSTVEAIYNGVPMICIPFFGDQSKNTADSVHNGYAIHLDFKDVNEDTLTSAINEITGNPVYTRVVKLRSDIYKNQEINPMDKAVFWVEHAIKHRGAKHLKPRSSKVPWYQLMLIDVYAALFAILAVSSLISFYIIKKVINCFRAKKSKKVKTN</sequence>
<dbReference type="Pfam" id="PF00201">
    <property type="entry name" value="UDPGT"/>
    <property type="match status" value="1"/>
</dbReference>
<dbReference type="InterPro" id="IPR035595">
    <property type="entry name" value="UDP_glycos_trans_CS"/>
</dbReference>
<organism evidence="6 7">
    <name type="scientific">Nicrophorus vespilloides</name>
    <name type="common">Boreal carrion beetle</name>
    <dbReference type="NCBI Taxonomy" id="110193"/>
    <lineage>
        <taxon>Eukaryota</taxon>
        <taxon>Metazoa</taxon>
        <taxon>Ecdysozoa</taxon>
        <taxon>Arthropoda</taxon>
        <taxon>Hexapoda</taxon>
        <taxon>Insecta</taxon>
        <taxon>Pterygota</taxon>
        <taxon>Neoptera</taxon>
        <taxon>Endopterygota</taxon>
        <taxon>Coleoptera</taxon>
        <taxon>Polyphaga</taxon>
        <taxon>Staphyliniformia</taxon>
        <taxon>Silphidae</taxon>
        <taxon>Nicrophorinae</taxon>
        <taxon>Nicrophorus</taxon>
    </lineage>
</organism>
<dbReference type="PANTHER" id="PTHR48043:SF159">
    <property type="entry name" value="EG:EG0003.4 PROTEIN-RELATED"/>
    <property type="match status" value="1"/>
</dbReference>
<dbReference type="InterPro" id="IPR002213">
    <property type="entry name" value="UDP_glucos_trans"/>
</dbReference>
<dbReference type="PROSITE" id="PS00375">
    <property type="entry name" value="UDPGT"/>
    <property type="match status" value="1"/>
</dbReference>
<name>A0ABM1MA54_NICVS</name>
<keyword evidence="5" id="KW-0472">Membrane</keyword>
<comment type="similarity">
    <text evidence="1 4">Belongs to the UDP-glycosyltransferase family.</text>
</comment>
<evidence type="ECO:0000313" key="7">
    <source>
        <dbReference type="RefSeq" id="XP_017771454.1"/>
    </source>
</evidence>
<dbReference type="RefSeq" id="XP_017771454.1">
    <property type="nucleotide sequence ID" value="XM_017915965.1"/>
</dbReference>
<keyword evidence="5" id="KW-1133">Transmembrane helix</keyword>
<keyword evidence="3 4" id="KW-0808">Transferase</keyword>
<comment type="subcellular location">
    <subcellularLocation>
        <location evidence="5">Membrane</location>
        <topology evidence="5">Single-pass membrane protein</topology>
    </subcellularLocation>
</comment>
<dbReference type="InterPro" id="IPR050271">
    <property type="entry name" value="UDP-glycosyltransferase"/>
</dbReference>
<dbReference type="Gene3D" id="3.40.50.2000">
    <property type="entry name" value="Glycogen Phosphorylase B"/>
    <property type="match status" value="1"/>
</dbReference>
<feature type="signal peptide" evidence="5">
    <location>
        <begin position="1"/>
        <end position="17"/>
    </location>
</feature>
<dbReference type="PANTHER" id="PTHR48043">
    <property type="entry name" value="EG:EG0003.4 PROTEIN-RELATED"/>
    <property type="match status" value="1"/>
</dbReference>
<dbReference type="GeneID" id="108558905"/>
<evidence type="ECO:0000256" key="2">
    <source>
        <dbReference type="ARBA" id="ARBA00022676"/>
    </source>
</evidence>
<evidence type="ECO:0000256" key="3">
    <source>
        <dbReference type="ARBA" id="ARBA00022679"/>
    </source>
</evidence>
<protein>
    <recommendedName>
        <fullName evidence="5">UDP-glucuronosyltransferase</fullName>
        <ecNumber evidence="5">2.4.1.17</ecNumber>
    </recommendedName>
</protein>
<gene>
    <name evidence="7" type="primary">LOC108558905</name>
</gene>
<evidence type="ECO:0000256" key="1">
    <source>
        <dbReference type="ARBA" id="ARBA00009995"/>
    </source>
</evidence>
<evidence type="ECO:0000313" key="6">
    <source>
        <dbReference type="Proteomes" id="UP000695000"/>
    </source>
</evidence>
<dbReference type="Proteomes" id="UP000695000">
    <property type="component" value="Unplaced"/>
</dbReference>
<feature type="transmembrane region" description="Helical" evidence="5">
    <location>
        <begin position="467"/>
        <end position="494"/>
    </location>
</feature>
<keyword evidence="5" id="KW-0812">Transmembrane</keyword>
<evidence type="ECO:0000256" key="4">
    <source>
        <dbReference type="RuleBase" id="RU003718"/>
    </source>
</evidence>
<dbReference type="EC" id="2.4.1.17" evidence="5"/>
<proteinExistence type="inferred from homology"/>
<dbReference type="CDD" id="cd03784">
    <property type="entry name" value="GT1_Gtf-like"/>
    <property type="match status" value="1"/>
</dbReference>
<accession>A0ABM1MA54</accession>
<keyword evidence="5" id="KW-0732">Signal</keyword>
<keyword evidence="2 4" id="KW-0328">Glycosyltransferase</keyword>
<keyword evidence="6" id="KW-1185">Reference proteome</keyword>